<accession>A0A6J7IB49</accession>
<feature type="transmembrane region" description="Helical" evidence="2">
    <location>
        <begin position="21"/>
        <end position="38"/>
    </location>
</feature>
<dbReference type="InterPro" id="IPR005182">
    <property type="entry name" value="YdbS-like_PH"/>
</dbReference>
<keyword evidence="2" id="KW-0812">Transmembrane</keyword>
<feature type="compositionally biased region" description="Basic and acidic residues" evidence="1">
    <location>
        <begin position="150"/>
        <end position="169"/>
    </location>
</feature>
<keyword evidence="2" id="KW-0472">Membrane</keyword>
<keyword evidence="2" id="KW-1133">Transmembrane helix</keyword>
<proteinExistence type="predicted"/>
<dbReference type="AlphaFoldDB" id="A0A6J7IB49"/>
<feature type="compositionally biased region" description="Gly residues" evidence="1">
    <location>
        <begin position="178"/>
        <end position="187"/>
    </location>
</feature>
<reference evidence="4" key="1">
    <citation type="submission" date="2020-05" db="EMBL/GenBank/DDBJ databases">
        <authorList>
            <person name="Chiriac C."/>
            <person name="Salcher M."/>
            <person name="Ghai R."/>
            <person name="Kavagutti S V."/>
        </authorList>
    </citation>
    <scope>NUCLEOTIDE SEQUENCE</scope>
</reference>
<evidence type="ECO:0000256" key="2">
    <source>
        <dbReference type="SAM" id="Phobius"/>
    </source>
</evidence>
<evidence type="ECO:0000313" key="4">
    <source>
        <dbReference type="EMBL" id="CAB4928155.1"/>
    </source>
</evidence>
<gene>
    <name evidence="4" type="ORF">UFOPK3564_02223</name>
</gene>
<evidence type="ECO:0000256" key="1">
    <source>
        <dbReference type="SAM" id="MobiDB-lite"/>
    </source>
</evidence>
<dbReference type="Pfam" id="PF03703">
    <property type="entry name" value="bPH_2"/>
    <property type="match status" value="1"/>
</dbReference>
<evidence type="ECO:0000259" key="3">
    <source>
        <dbReference type="Pfam" id="PF03703"/>
    </source>
</evidence>
<dbReference type="PANTHER" id="PTHR37938">
    <property type="entry name" value="BLL0215 PROTEIN"/>
    <property type="match status" value="1"/>
</dbReference>
<feature type="region of interest" description="Disordered" evidence="1">
    <location>
        <begin position="150"/>
        <end position="187"/>
    </location>
</feature>
<feature type="domain" description="YdbS-like PH" evidence="3">
    <location>
        <begin position="68"/>
        <end position="141"/>
    </location>
</feature>
<dbReference type="EMBL" id="CAFBMK010000145">
    <property type="protein sequence ID" value="CAB4928155.1"/>
    <property type="molecule type" value="Genomic_DNA"/>
</dbReference>
<feature type="transmembrane region" description="Helical" evidence="2">
    <location>
        <begin position="44"/>
        <end position="64"/>
    </location>
</feature>
<protein>
    <submittedName>
        <fullName evidence="4">Unannotated protein</fullName>
    </submittedName>
</protein>
<dbReference type="PANTHER" id="PTHR37938:SF1">
    <property type="entry name" value="BLL0215 PROTEIN"/>
    <property type="match status" value="1"/>
</dbReference>
<organism evidence="4">
    <name type="scientific">freshwater metagenome</name>
    <dbReference type="NCBI Taxonomy" id="449393"/>
    <lineage>
        <taxon>unclassified sequences</taxon>
        <taxon>metagenomes</taxon>
        <taxon>ecological metagenomes</taxon>
    </lineage>
</organism>
<name>A0A6J7IB49_9ZZZZ</name>
<sequence length="187" mass="20329">MDLNDDETQIFSTSPSWRSQFGKHVVVVVVAILVGVVVGLVAEIAIGIAAGVVLALVAVGVLWAERSRTTYMVTSQRIQVREGFLSKEVQQTRLDRIQNVTLDQSVADRLLRIGTVDYDTAGDDGSRFRMTGVANPDALVRLVDRTQRSAFDSERDRTARAEAEADARVRGRTSPREGGSGDQGQGI</sequence>